<dbReference type="AlphaFoldDB" id="B1LIB4"/>
<sequence>MGANLSVANKWSGFNPPGLLKQVCIRTNNPAELSCRVIDNLPA</sequence>
<protein>
    <submittedName>
        <fullName evidence="1">Uncharacterized protein</fullName>
    </submittedName>
</protein>
<gene>
    <name evidence="1" type="ordered locus">EcSMS35_3736</name>
</gene>
<organism evidence="1 2">
    <name type="scientific">Escherichia coli (strain SMS-3-5 / SECEC)</name>
    <dbReference type="NCBI Taxonomy" id="439855"/>
    <lineage>
        <taxon>Bacteria</taxon>
        <taxon>Pseudomonadati</taxon>
        <taxon>Pseudomonadota</taxon>
        <taxon>Gammaproteobacteria</taxon>
        <taxon>Enterobacterales</taxon>
        <taxon>Enterobacteriaceae</taxon>
        <taxon>Escherichia</taxon>
    </lineage>
</organism>
<name>B1LIB4_ECOSM</name>
<dbReference type="HOGENOM" id="CLU_3233425_0_0_6"/>
<dbReference type="EMBL" id="CP000970">
    <property type="protein sequence ID" value="ACB16074.1"/>
    <property type="molecule type" value="Genomic_DNA"/>
</dbReference>
<dbReference type="KEGG" id="ecm:EcSMS35_3736"/>
<evidence type="ECO:0000313" key="1">
    <source>
        <dbReference type="EMBL" id="ACB16074.1"/>
    </source>
</evidence>
<accession>B1LIB4</accession>
<dbReference type="Proteomes" id="UP000007011">
    <property type="component" value="Chromosome"/>
</dbReference>
<evidence type="ECO:0000313" key="2">
    <source>
        <dbReference type="Proteomes" id="UP000007011"/>
    </source>
</evidence>
<reference evidence="1 2" key="1">
    <citation type="journal article" date="2008" name="J. Bacteriol.">
        <title>Insights into the environmental resistance gene pool from the genome sequence of the multidrug-resistant environmental isolate Escherichia coli SMS-3-5.</title>
        <authorList>
            <person name="Fricke W.F."/>
            <person name="Wright M.S."/>
            <person name="Lindell A.H."/>
            <person name="Harkins D.M."/>
            <person name="Baker-Austin C."/>
            <person name="Ravel J."/>
            <person name="Stepanauskas R."/>
        </authorList>
    </citation>
    <scope>NUCLEOTIDE SEQUENCE [LARGE SCALE GENOMIC DNA]</scope>
    <source>
        <strain evidence="2">SMS-3-5 / SECEC</strain>
    </source>
</reference>
<proteinExistence type="predicted"/>